<dbReference type="OrthoDB" id="5297568at2"/>
<proteinExistence type="predicted"/>
<accession>A0A1R4B3X4</accession>
<dbReference type="PANTHER" id="PTHR38767">
    <property type="entry name" value="DNA POLYMERASE III SUBUNIT CHI"/>
    <property type="match status" value="1"/>
</dbReference>
<dbReference type="InterPro" id="IPR007459">
    <property type="entry name" value="DNA_pol3_chi"/>
</dbReference>
<dbReference type="STRING" id="1918946.VPAL9027_01586"/>
<dbReference type="EMBL" id="FUFT01000004">
    <property type="protein sequence ID" value="SJL83609.1"/>
    <property type="molecule type" value="Genomic_DNA"/>
</dbReference>
<keyword evidence="2" id="KW-1185">Reference proteome</keyword>
<dbReference type="SUPFAM" id="SSF102400">
    <property type="entry name" value="DNA polymerase III chi subunit"/>
    <property type="match status" value="1"/>
</dbReference>
<dbReference type="InterPro" id="IPR036768">
    <property type="entry name" value="PolIII_chi_sf"/>
</dbReference>
<evidence type="ECO:0000313" key="1">
    <source>
        <dbReference type="EMBL" id="SJL83609.1"/>
    </source>
</evidence>
<sequence>MATATFYIVNADSPQASAAGFEEYVLFLIRHFVKQGAKVYLQCHDKSHAEQFAEHLWQADPDEFIGHNLVGEGPRYGTHVEIGHPGVRASFNRQLAINLADNQTTFAQNLTEVIDFVPSEENAKQRARARYKHYRQAGYQLQTIEIQYP</sequence>
<dbReference type="PANTHER" id="PTHR38767:SF1">
    <property type="entry name" value="DNA POLYMERASE III SUBUNIT CHI"/>
    <property type="match status" value="1"/>
</dbReference>
<dbReference type="GO" id="GO:0032298">
    <property type="term" value="P:positive regulation of DNA-templated DNA replication initiation"/>
    <property type="evidence" value="ECO:0007669"/>
    <property type="project" value="TreeGrafter"/>
</dbReference>
<dbReference type="RefSeq" id="WP_077313944.1">
    <property type="nucleotide sequence ID" value="NZ_AP024887.1"/>
</dbReference>
<dbReference type="EC" id="2.7.7.7" evidence="1"/>
<dbReference type="Pfam" id="PF04364">
    <property type="entry name" value="DNA_pol3_chi"/>
    <property type="match status" value="1"/>
</dbReference>
<dbReference type="GO" id="GO:0003887">
    <property type="term" value="F:DNA-directed DNA polymerase activity"/>
    <property type="evidence" value="ECO:0007669"/>
    <property type="project" value="UniProtKB-EC"/>
</dbReference>
<dbReference type="GO" id="GO:0003677">
    <property type="term" value="F:DNA binding"/>
    <property type="evidence" value="ECO:0007669"/>
    <property type="project" value="InterPro"/>
</dbReference>
<dbReference type="Proteomes" id="UP000189475">
    <property type="component" value="Unassembled WGS sequence"/>
</dbReference>
<protein>
    <submittedName>
        <fullName evidence="1">DNA polymerase III subunit chi</fullName>
        <ecNumber evidence="1">2.7.7.7</ecNumber>
    </submittedName>
</protein>
<keyword evidence="1" id="KW-0808">Transferase</keyword>
<dbReference type="Gene3D" id="3.40.50.10110">
    <property type="entry name" value="DNA polymerase III subunit chi"/>
    <property type="match status" value="1"/>
</dbReference>
<dbReference type="GO" id="GO:0006260">
    <property type="term" value="P:DNA replication"/>
    <property type="evidence" value="ECO:0007669"/>
    <property type="project" value="InterPro"/>
</dbReference>
<keyword evidence="1" id="KW-0548">Nucleotidyltransferase</keyword>
<dbReference type="AlphaFoldDB" id="A0A1R4B3X4"/>
<evidence type="ECO:0000313" key="2">
    <source>
        <dbReference type="Proteomes" id="UP000189475"/>
    </source>
</evidence>
<reference evidence="1 2" key="1">
    <citation type="submission" date="2017-02" db="EMBL/GenBank/DDBJ databases">
        <authorList>
            <person name="Peterson S.W."/>
        </authorList>
    </citation>
    <scope>NUCLEOTIDE SEQUENCE [LARGE SCALE GENOMIC DNA]</scope>
    <source>
        <strain evidence="1 2">CECT 9027</strain>
    </source>
</reference>
<gene>
    <name evidence="1" type="primary">holC</name>
    <name evidence="1" type="ORF">VPAL9027_01586</name>
</gene>
<name>A0A1R4B3X4_9VIBR</name>
<organism evidence="1 2">
    <name type="scientific">Vibrio palustris</name>
    <dbReference type="NCBI Taxonomy" id="1918946"/>
    <lineage>
        <taxon>Bacteria</taxon>
        <taxon>Pseudomonadati</taxon>
        <taxon>Pseudomonadota</taxon>
        <taxon>Gammaproteobacteria</taxon>
        <taxon>Vibrionales</taxon>
        <taxon>Vibrionaceae</taxon>
        <taxon>Vibrio</taxon>
    </lineage>
</organism>